<dbReference type="EMBL" id="BAABAE010000003">
    <property type="protein sequence ID" value="GAA3738170.1"/>
    <property type="molecule type" value="Genomic_DNA"/>
</dbReference>
<keyword evidence="8" id="KW-1185">Reference proteome</keyword>
<evidence type="ECO:0000313" key="8">
    <source>
        <dbReference type="Proteomes" id="UP001501004"/>
    </source>
</evidence>
<keyword evidence="2 5" id="KW-0812">Transmembrane</keyword>
<comment type="subcellular location">
    <subcellularLocation>
        <location evidence="1">Endomembrane system</location>
        <topology evidence="1">Multi-pass membrane protein</topology>
    </subcellularLocation>
</comment>
<evidence type="ECO:0000259" key="6">
    <source>
        <dbReference type="Pfam" id="PF02656"/>
    </source>
</evidence>
<accession>A0ABP7FFK0</accession>
<name>A0ABP7FFK0_9MICO</name>
<protein>
    <recommendedName>
        <fullName evidence="6">DUF202 domain-containing protein</fullName>
    </recommendedName>
</protein>
<proteinExistence type="predicted"/>
<feature type="transmembrane region" description="Helical" evidence="5">
    <location>
        <begin position="55"/>
        <end position="75"/>
    </location>
</feature>
<keyword evidence="3 5" id="KW-1133">Transmembrane helix</keyword>
<evidence type="ECO:0000256" key="2">
    <source>
        <dbReference type="ARBA" id="ARBA00022692"/>
    </source>
</evidence>
<comment type="caution">
    <text evidence="7">The sequence shown here is derived from an EMBL/GenBank/DDBJ whole genome shotgun (WGS) entry which is preliminary data.</text>
</comment>
<dbReference type="Pfam" id="PF02656">
    <property type="entry name" value="DUF202"/>
    <property type="match status" value="1"/>
</dbReference>
<evidence type="ECO:0000256" key="5">
    <source>
        <dbReference type="SAM" id="Phobius"/>
    </source>
</evidence>
<dbReference type="InterPro" id="IPR003807">
    <property type="entry name" value="DUF202"/>
</dbReference>
<gene>
    <name evidence="7" type="ORF">GCM10022239_12250</name>
</gene>
<feature type="transmembrane region" description="Helical" evidence="5">
    <location>
        <begin position="101"/>
        <end position="124"/>
    </location>
</feature>
<evidence type="ECO:0000256" key="4">
    <source>
        <dbReference type="ARBA" id="ARBA00023136"/>
    </source>
</evidence>
<dbReference type="RefSeq" id="WP_344754800.1">
    <property type="nucleotide sequence ID" value="NZ_BAABAE010000003.1"/>
</dbReference>
<evidence type="ECO:0000313" key="7">
    <source>
        <dbReference type="EMBL" id="GAA3738170.1"/>
    </source>
</evidence>
<organism evidence="7 8">
    <name type="scientific">Leifsonella bigeumensis</name>
    <dbReference type="NCBI Taxonomy" id="433643"/>
    <lineage>
        <taxon>Bacteria</taxon>
        <taxon>Bacillati</taxon>
        <taxon>Actinomycetota</taxon>
        <taxon>Actinomycetes</taxon>
        <taxon>Micrococcales</taxon>
        <taxon>Microbacteriaceae</taxon>
        <taxon>Leifsonella</taxon>
    </lineage>
</organism>
<evidence type="ECO:0000256" key="1">
    <source>
        <dbReference type="ARBA" id="ARBA00004127"/>
    </source>
</evidence>
<keyword evidence="4 5" id="KW-0472">Membrane</keyword>
<reference evidence="8" key="1">
    <citation type="journal article" date="2019" name="Int. J. Syst. Evol. Microbiol.">
        <title>The Global Catalogue of Microorganisms (GCM) 10K type strain sequencing project: providing services to taxonomists for standard genome sequencing and annotation.</title>
        <authorList>
            <consortium name="The Broad Institute Genomics Platform"/>
            <consortium name="The Broad Institute Genome Sequencing Center for Infectious Disease"/>
            <person name="Wu L."/>
            <person name="Ma J."/>
        </authorList>
    </citation>
    <scope>NUCLEOTIDE SEQUENCE [LARGE SCALE GENOMIC DNA]</scope>
    <source>
        <strain evidence="8">JCM 16949</strain>
    </source>
</reference>
<dbReference type="Proteomes" id="UP001501004">
    <property type="component" value="Unassembled WGS sequence"/>
</dbReference>
<sequence length="126" mass="13589">MGTRLIQTVIELPDRPFDLGLQAERTALSWQRTTLALAVGILIAARLLAEISIVLSSTVAGVGLIATSLLFFVGYRRYRSAHRALVAAAEERVAFSKAFPLFVWALAVFCLAIAGLGFVLTVTLGR</sequence>
<evidence type="ECO:0000256" key="3">
    <source>
        <dbReference type="ARBA" id="ARBA00022989"/>
    </source>
</evidence>
<feature type="domain" description="DUF202" evidence="6">
    <location>
        <begin position="20"/>
        <end position="83"/>
    </location>
</feature>